<dbReference type="EMBL" id="FNLO01000009">
    <property type="protein sequence ID" value="SDV49648.1"/>
    <property type="molecule type" value="Genomic_DNA"/>
</dbReference>
<evidence type="ECO:0000313" key="7">
    <source>
        <dbReference type="Proteomes" id="UP000243719"/>
    </source>
</evidence>
<dbReference type="SMART" id="SM00465">
    <property type="entry name" value="GIYc"/>
    <property type="match status" value="1"/>
</dbReference>
<comment type="subunit">
    <text evidence="3">DNA polymerase III contains a core (composed of alpha, epsilon and theta chains) that associates with a tau subunit. This core dimerizes to form the POLIII' complex. PolIII' associates with the gamma complex (composed of gamma, delta, delta', psi and chi chains) and with the beta chain to form the complete DNA polymerase III complex.</text>
</comment>
<dbReference type="GO" id="GO:0003677">
    <property type="term" value="F:DNA binding"/>
    <property type="evidence" value="ECO:0007669"/>
    <property type="project" value="InterPro"/>
</dbReference>
<comment type="catalytic activity">
    <reaction evidence="4">
        <text>DNA(n) + a 2'-deoxyribonucleoside 5'-triphosphate = DNA(n+1) + diphosphate</text>
        <dbReference type="Rhea" id="RHEA:22508"/>
        <dbReference type="Rhea" id="RHEA-COMP:17339"/>
        <dbReference type="Rhea" id="RHEA-COMP:17340"/>
        <dbReference type="ChEBI" id="CHEBI:33019"/>
        <dbReference type="ChEBI" id="CHEBI:61560"/>
        <dbReference type="ChEBI" id="CHEBI:173112"/>
        <dbReference type="EC" id="2.7.7.7"/>
    </reaction>
</comment>
<keyword evidence="7" id="KW-1185">Reference proteome</keyword>
<dbReference type="OrthoDB" id="9803913at2"/>
<dbReference type="SUPFAM" id="SSF82771">
    <property type="entry name" value="GIY-YIG endonuclease"/>
    <property type="match status" value="1"/>
</dbReference>
<protein>
    <recommendedName>
        <fullName evidence="1">DNA-directed DNA polymerase</fullName>
        <ecNumber evidence="1">2.7.7.7</ecNumber>
    </recommendedName>
</protein>
<dbReference type="Gene3D" id="3.30.420.10">
    <property type="entry name" value="Ribonuclease H-like superfamily/Ribonuclease H"/>
    <property type="match status" value="1"/>
</dbReference>
<dbReference type="STRING" id="1770053.SAMN05216551_10920"/>
<evidence type="ECO:0000256" key="4">
    <source>
        <dbReference type="ARBA" id="ARBA00049244"/>
    </source>
</evidence>
<dbReference type="InterPro" id="IPR036397">
    <property type="entry name" value="RNaseH_sf"/>
</dbReference>
<dbReference type="FunFam" id="3.30.420.10:FF:000045">
    <property type="entry name" value="3'-5' exonuclease DinG"/>
    <property type="match status" value="1"/>
</dbReference>
<gene>
    <name evidence="6" type="ORF">SAMN05216551_10920</name>
</gene>
<dbReference type="GO" id="GO:0045004">
    <property type="term" value="P:DNA replication proofreading"/>
    <property type="evidence" value="ECO:0007669"/>
    <property type="project" value="TreeGrafter"/>
</dbReference>
<comment type="function">
    <text evidence="2">DNA polymerase III is a complex, multichain enzyme responsible for most of the replicative synthesis in bacteria. The epsilon subunit contain the editing function and is a proofreading 3'-5' exonuclease.</text>
</comment>
<dbReference type="Gene3D" id="3.40.1440.10">
    <property type="entry name" value="GIY-YIG endonuclease"/>
    <property type="match status" value="1"/>
</dbReference>
<dbReference type="EC" id="2.7.7.7" evidence="1"/>
<reference evidence="7" key="1">
    <citation type="submission" date="2016-09" db="EMBL/GenBank/DDBJ databases">
        <authorList>
            <person name="Varghese N."/>
            <person name="Submissions S."/>
        </authorList>
    </citation>
    <scope>NUCLEOTIDE SEQUENCE [LARGE SCALE GENOMIC DNA]</scope>
    <source>
        <strain evidence="7">JS23</strain>
    </source>
</reference>
<dbReference type="AlphaFoldDB" id="A0A1H2PRX8"/>
<name>A0A1H2PRX8_9BURK</name>
<feature type="domain" description="GIY-YIG" evidence="5">
    <location>
        <begin position="194"/>
        <end position="272"/>
    </location>
</feature>
<organism evidence="6 7">
    <name type="scientific">Chitinasiproducens palmae</name>
    <dbReference type="NCBI Taxonomy" id="1770053"/>
    <lineage>
        <taxon>Bacteria</taxon>
        <taxon>Pseudomonadati</taxon>
        <taxon>Pseudomonadota</taxon>
        <taxon>Betaproteobacteria</taxon>
        <taxon>Burkholderiales</taxon>
        <taxon>Burkholderiaceae</taxon>
        <taxon>Chitinasiproducens</taxon>
    </lineage>
</organism>
<dbReference type="SUPFAM" id="SSF53098">
    <property type="entry name" value="Ribonuclease H-like"/>
    <property type="match status" value="1"/>
</dbReference>
<dbReference type="PROSITE" id="PS50164">
    <property type="entry name" value="GIY_YIG"/>
    <property type="match status" value="1"/>
</dbReference>
<dbReference type="InterPro" id="IPR047296">
    <property type="entry name" value="GIY-YIG_UvrC_Cho"/>
</dbReference>
<dbReference type="GO" id="GO:0003887">
    <property type="term" value="F:DNA-directed DNA polymerase activity"/>
    <property type="evidence" value="ECO:0007669"/>
    <property type="project" value="UniProtKB-EC"/>
</dbReference>
<evidence type="ECO:0000313" key="6">
    <source>
        <dbReference type="EMBL" id="SDV49648.1"/>
    </source>
</evidence>
<dbReference type="CDD" id="cd06127">
    <property type="entry name" value="DEDDh"/>
    <property type="match status" value="1"/>
</dbReference>
<dbReference type="Proteomes" id="UP000243719">
    <property type="component" value="Unassembled WGS sequence"/>
</dbReference>
<dbReference type="InterPro" id="IPR006054">
    <property type="entry name" value="DnaQ"/>
</dbReference>
<dbReference type="InterPro" id="IPR012337">
    <property type="entry name" value="RNaseH-like_sf"/>
</dbReference>
<dbReference type="GO" id="GO:0005829">
    <property type="term" value="C:cytosol"/>
    <property type="evidence" value="ECO:0007669"/>
    <property type="project" value="TreeGrafter"/>
</dbReference>
<dbReference type="GO" id="GO:0008408">
    <property type="term" value="F:3'-5' exonuclease activity"/>
    <property type="evidence" value="ECO:0007669"/>
    <property type="project" value="TreeGrafter"/>
</dbReference>
<dbReference type="InterPro" id="IPR013520">
    <property type="entry name" value="Ribonucl_H"/>
</dbReference>
<dbReference type="Pfam" id="PF00929">
    <property type="entry name" value="RNase_T"/>
    <property type="match status" value="1"/>
</dbReference>
<evidence type="ECO:0000259" key="5">
    <source>
        <dbReference type="PROSITE" id="PS50164"/>
    </source>
</evidence>
<evidence type="ECO:0000256" key="1">
    <source>
        <dbReference type="ARBA" id="ARBA00012417"/>
    </source>
</evidence>
<evidence type="ECO:0000256" key="3">
    <source>
        <dbReference type="ARBA" id="ARBA00026073"/>
    </source>
</evidence>
<dbReference type="InterPro" id="IPR000305">
    <property type="entry name" value="GIY-YIG_endonuc"/>
</dbReference>
<dbReference type="PANTHER" id="PTHR30231">
    <property type="entry name" value="DNA POLYMERASE III SUBUNIT EPSILON"/>
    <property type="match status" value="1"/>
</dbReference>
<dbReference type="CDD" id="cd10434">
    <property type="entry name" value="GIY-YIG_UvrC_Cho"/>
    <property type="match status" value="1"/>
</dbReference>
<dbReference type="SMART" id="SM00479">
    <property type="entry name" value="EXOIII"/>
    <property type="match status" value="1"/>
</dbReference>
<sequence length="549" mass="59049">MAFVDLETTGGTARTDRIIEVAIVVVDDDGEHVWQSLVNPGQRIPQAITALTGIDDAMVADAPTFADLAGEIASRLQGHIFVAHNARFDFGFLKNEFGRLGADFRATVLCTVRLSRRLFPHYARHGLDALIERHRLQVSDRHRALGDAQAIAQFWRLLPRHVDPPVLREAFDALTAVSSLPASLDADLPARLPTGPGVYLFFGENDLPIYIGKAVNLRQRVLNHFSSDHSSQKEMRLSQEVRRVEWRECAGELGALLEEARLVKAMAPVHNRLLRRQEKSFAWRLDDDLFGGRLTLVDLSEPMRAELGPGGPIYYGPYQTRRDAQAAARTLADRDGLCLAHLGLEKVSPGRPCFSHQVRRCRGACVGLESAAAHHARVDETFATHRLKPWPFAGAAVIEEGAGLHVIHHWDFLGSAGTLDECLALLEGRAVRFDRDVYRLLNAAGGAWLAKARPLVGDGAALAVNSAAPPAGRAASGVGSDAVSDVASGVDCGVDHGVDTNAGKIAAIPVRATAAVAPAAAVTGGTRLADSVAGRHETSAFADTEMPAA</sequence>
<dbReference type="InterPro" id="IPR035901">
    <property type="entry name" value="GIY-YIG_endonuc_sf"/>
</dbReference>
<dbReference type="PANTHER" id="PTHR30231:SF37">
    <property type="entry name" value="EXODEOXYRIBONUCLEASE 10"/>
    <property type="match status" value="1"/>
</dbReference>
<proteinExistence type="predicted"/>
<accession>A0A1H2PRX8</accession>
<dbReference type="GO" id="GO:0006289">
    <property type="term" value="P:nucleotide-excision repair"/>
    <property type="evidence" value="ECO:0007669"/>
    <property type="project" value="InterPro"/>
</dbReference>
<dbReference type="NCBIfam" id="TIGR00573">
    <property type="entry name" value="dnaq"/>
    <property type="match status" value="1"/>
</dbReference>
<dbReference type="RefSeq" id="WP_091910007.1">
    <property type="nucleotide sequence ID" value="NZ_FNLO01000009.1"/>
</dbReference>
<evidence type="ECO:0000256" key="2">
    <source>
        <dbReference type="ARBA" id="ARBA00025483"/>
    </source>
</evidence>